<comment type="subcellular location">
    <subcellularLocation>
        <location evidence="1">Cell outer membrane</location>
    </subcellularLocation>
</comment>
<organism evidence="8 9">
    <name type="scientific">Flavobacterium amnicola</name>
    <dbReference type="NCBI Taxonomy" id="2506422"/>
    <lineage>
        <taxon>Bacteria</taxon>
        <taxon>Pseudomonadati</taxon>
        <taxon>Bacteroidota</taxon>
        <taxon>Flavobacteriia</taxon>
        <taxon>Flavobacteriales</taxon>
        <taxon>Flavobacteriaceae</taxon>
        <taxon>Flavobacterium</taxon>
    </lineage>
</organism>
<dbReference type="RefSeq" id="WP_129433503.1">
    <property type="nucleotide sequence ID" value="NZ_SBKO01000001.1"/>
</dbReference>
<sequence>MKRHNEMKKFLFQIVWIVCMPKLMAQEILTVDQAVQMALKNNYEIKIATNELIVDKENNSVGNAGMLPQVDATLTKNNSIQNSKQTQSNGDIRELDNAKNNRLEYGVNLGWTVFDGMKMFARYDQLKELEKQGDVQLKLMVLTKVSDVMTTYFDLVQQQQLMKALDTTIVISKQRLRTAENRFLIGKAAKLEVLNAQVDLNTDASVLLKQKELFGITKIRLNELLARDLAVDFEVVEEVEVDDKLQLAELKSLTEKQNLQLQLALINKRVSELDLKQTKSNRYPTVRLNTGYTFVETANSLGFTTATSSRGLNYGLTASIPIFNGFSQNRNEKVAKLQVENSVIVAEQQKQSVNAQLASAYQTYLTNVQLAKLEENNEAIAKKNLEITLDKFRIGTITTIEFRNAQENYVNAIARNSSAKFQAKISEIVLQQIAGNIKF</sequence>
<dbReference type="GO" id="GO:0015562">
    <property type="term" value="F:efflux transmembrane transporter activity"/>
    <property type="evidence" value="ECO:0007669"/>
    <property type="project" value="InterPro"/>
</dbReference>
<gene>
    <name evidence="8" type="ORF">EQG63_01125</name>
</gene>
<evidence type="ECO:0000256" key="5">
    <source>
        <dbReference type="ARBA" id="ARBA00022692"/>
    </source>
</evidence>
<dbReference type="PANTHER" id="PTHR30026:SF20">
    <property type="entry name" value="OUTER MEMBRANE PROTEIN TOLC"/>
    <property type="match status" value="1"/>
</dbReference>
<evidence type="ECO:0000313" key="8">
    <source>
        <dbReference type="EMBL" id="RXR20565.1"/>
    </source>
</evidence>
<comment type="similarity">
    <text evidence="2">Belongs to the outer membrane factor (OMF) (TC 1.B.17) family.</text>
</comment>
<evidence type="ECO:0000313" key="9">
    <source>
        <dbReference type="Proteomes" id="UP000290283"/>
    </source>
</evidence>
<keyword evidence="3" id="KW-0813">Transport</keyword>
<name>A0A4Q1K5D8_9FLAO</name>
<evidence type="ECO:0000256" key="6">
    <source>
        <dbReference type="ARBA" id="ARBA00023136"/>
    </source>
</evidence>
<keyword evidence="4" id="KW-1134">Transmembrane beta strand</keyword>
<dbReference type="PANTHER" id="PTHR30026">
    <property type="entry name" value="OUTER MEMBRANE PROTEIN TOLC"/>
    <property type="match status" value="1"/>
</dbReference>
<keyword evidence="6" id="KW-0472">Membrane</keyword>
<dbReference type="EMBL" id="SBKO01000001">
    <property type="protein sequence ID" value="RXR20565.1"/>
    <property type="molecule type" value="Genomic_DNA"/>
</dbReference>
<protein>
    <submittedName>
        <fullName evidence="8">TolC family protein</fullName>
    </submittedName>
</protein>
<dbReference type="GO" id="GO:0015288">
    <property type="term" value="F:porin activity"/>
    <property type="evidence" value="ECO:0007669"/>
    <property type="project" value="TreeGrafter"/>
</dbReference>
<dbReference type="SUPFAM" id="SSF56954">
    <property type="entry name" value="Outer membrane efflux proteins (OEP)"/>
    <property type="match status" value="1"/>
</dbReference>
<evidence type="ECO:0000256" key="3">
    <source>
        <dbReference type="ARBA" id="ARBA00022448"/>
    </source>
</evidence>
<dbReference type="OrthoDB" id="9771205at2"/>
<evidence type="ECO:0000256" key="2">
    <source>
        <dbReference type="ARBA" id="ARBA00007613"/>
    </source>
</evidence>
<dbReference type="GO" id="GO:0009279">
    <property type="term" value="C:cell outer membrane"/>
    <property type="evidence" value="ECO:0007669"/>
    <property type="project" value="UniProtKB-SubCell"/>
</dbReference>
<accession>A0A4Q1K5D8</accession>
<evidence type="ECO:0000256" key="1">
    <source>
        <dbReference type="ARBA" id="ARBA00004442"/>
    </source>
</evidence>
<keyword evidence="7" id="KW-0998">Cell outer membrane</keyword>
<dbReference type="Gene3D" id="1.20.1600.10">
    <property type="entry name" value="Outer membrane efflux proteins (OEP)"/>
    <property type="match status" value="1"/>
</dbReference>
<evidence type="ECO:0000256" key="4">
    <source>
        <dbReference type="ARBA" id="ARBA00022452"/>
    </source>
</evidence>
<dbReference type="InterPro" id="IPR003423">
    <property type="entry name" value="OMP_efflux"/>
</dbReference>
<keyword evidence="9" id="KW-1185">Reference proteome</keyword>
<evidence type="ECO:0000256" key="7">
    <source>
        <dbReference type="ARBA" id="ARBA00023237"/>
    </source>
</evidence>
<dbReference type="AlphaFoldDB" id="A0A4Q1K5D8"/>
<keyword evidence="5" id="KW-0812">Transmembrane</keyword>
<dbReference type="Pfam" id="PF02321">
    <property type="entry name" value="OEP"/>
    <property type="match status" value="2"/>
</dbReference>
<proteinExistence type="inferred from homology"/>
<reference evidence="9" key="1">
    <citation type="submission" date="2019-01" db="EMBL/GenBank/DDBJ databases">
        <title>Cytophagaceae bacterium strain CAR-16.</title>
        <authorList>
            <person name="Chen W.-M."/>
        </authorList>
    </citation>
    <scope>NUCLEOTIDE SEQUENCE [LARGE SCALE GENOMIC DNA]</scope>
    <source>
        <strain evidence="9">LLJ-11</strain>
    </source>
</reference>
<dbReference type="Proteomes" id="UP000290283">
    <property type="component" value="Unassembled WGS sequence"/>
</dbReference>
<comment type="caution">
    <text evidence="8">The sequence shown here is derived from an EMBL/GenBank/DDBJ whole genome shotgun (WGS) entry which is preliminary data.</text>
</comment>
<dbReference type="GO" id="GO:1990281">
    <property type="term" value="C:efflux pump complex"/>
    <property type="evidence" value="ECO:0007669"/>
    <property type="project" value="TreeGrafter"/>
</dbReference>
<dbReference type="InterPro" id="IPR051906">
    <property type="entry name" value="TolC-like"/>
</dbReference>